<dbReference type="InterPro" id="IPR023366">
    <property type="entry name" value="ATP_synth_asu-like_sf"/>
</dbReference>
<evidence type="ECO:0000256" key="5">
    <source>
        <dbReference type="ARBA" id="ARBA00012827"/>
    </source>
</evidence>
<keyword evidence="7" id="KW-0686">Riboflavin biosynthesis</keyword>
<evidence type="ECO:0000256" key="11">
    <source>
        <dbReference type="PROSITE-ProRule" id="PRU00524"/>
    </source>
</evidence>
<name>A0A9X2FLL3_9LACO</name>
<sequence>MFTGIIKSVGKIKFITTTQNTSHIGISTSLTKQIHTNIGDSIAINGVCLTVTAFSKHGFEVDIMPETMRRTTLDNLLAGQKVNIEPALLLSSRLDGHLVLGHIDTIATLTNIIFETNSRTLIFKLPVAYTNYVVEKGSIAIDGVSLTVASKNNTLFSISLIPHTLTKTTLENLKIGDQVNIETDILGKYILQDTEANYDEKY</sequence>
<evidence type="ECO:0000256" key="2">
    <source>
        <dbReference type="ARBA" id="ARBA00002803"/>
    </source>
</evidence>
<evidence type="ECO:0000256" key="9">
    <source>
        <dbReference type="ARBA" id="ARBA00022737"/>
    </source>
</evidence>
<dbReference type="RefSeq" id="WP_253359853.1">
    <property type="nucleotide sequence ID" value="NZ_JAIULA010000006.1"/>
</dbReference>
<feature type="domain" description="Lumazine-binding" evidence="12">
    <location>
        <begin position="98"/>
        <end position="194"/>
    </location>
</feature>
<evidence type="ECO:0000313" key="13">
    <source>
        <dbReference type="EMBL" id="MCP0886608.1"/>
    </source>
</evidence>
<dbReference type="FunFam" id="2.40.30.20:FF:000003">
    <property type="entry name" value="Riboflavin synthase, alpha subunit"/>
    <property type="match status" value="1"/>
</dbReference>
<keyword evidence="14" id="KW-1185">Reference proteome</keyword>
<reference evidence="13 14" key="1">
    <citation type="journal article" date="2023" name="Int. J. Syst. Evol. Microbiol.">
        <title>Ligilactobacillus ubinensis sp. nov., a novel species isolated from the wild ferment of a durian fruit (Durio zibethinus).</title>
        <authorList>
            <person name="Heng Y.C."/>
            <person name="Menon N."/>
            <person name="Chen B."/>
            <person name="Loo B.Z.L."/>
            <person name="Wong G.W.J."/>
            <person name="Lim A.C.H."/>
            <person name="Silvaraju S."/>
            <person name="Kittelmann S."/>
        </authorList>
    </citation>
    <scope>NUCLEOTIDE SEQUENCE [LARGE SCALE GENOMIC DNA]</scope>
    <source>
        <strain evidence="13 14">WILCCON 0076</strain>
    </source>
</reference>
<comment type="function">
    <text evidence="2">Catalyzes the dismutation of two molecules of 6,7-dimethyl-8-ribityllumazine, resulting in the formation of riboflavin and 5-amino-6-(D-ribitylamino)uracil.</text>
</comment>
<evidence type="ECO:0000256" key="8">
    <source>
        <dbReference type="ARBA" id="ARBA00022679"/>
    </source>
</evidence>
<evidence type="ECO:0000256" key="6">
    <source>
        <dbReference type="ARBA" id="ARBA00013950"/>
    </source>
</evidence>
<dbReference type="NCBIfam" id="TIGR00187">
    <property type="entry name" value="ribE"/>
    <property type="match status" value="1"/>
</dbReference>
<evidence type="ECO:0000313" key="14">
    <source>
        <dbReference type="Proteomes" id="UP001139006"/>
    </source>
</evidence>
<dbReference type="PANTHER" id="PTHR21098:SF0">
    <property type="entry name" value="RIBOFLAVIN SYNTHASE"/>
    <property type="match status" value="1"/>
</dbReference>
<dbReference type="Proteomes" id="UP001139006">
    <property type="component" value="Unassembled WGS sequence"/>
</dbReference>
<accession>A0A9X2FLL3</accession>
<evidence type="ECO:0000256" key="1">
    <source>
        <dbReference type="ARBA" id="ARBA00000968"/>
    </source>
</evidence>
<gene>
    <name evidence="13" type="ORF">LB941_04560</name>
</gene>
<dbReference type="NCBIfam" id="NF006767">
    <property type="entry name" value="PRK09289.1"/>
    <property type="match status" value="1"/>
</dbReference>
<dbReference type="CDD" id="cd00402">
    <property type="entry name" value="Riboflavin_synthase_like"/>
    <property type="match status" value="1"/>
</dbReference>
<keyword evidence="9" id="KW-0677">Repeat</keyword>
<dbReference type="InterPro" id="IPR017938">
    <property type="entry name" value="Riboflavin_synthase-like_b-brl"/>
</dbReference>
<dbReference type="Pfam" id="PF00677">
    <property type="entry name" value="Lum_binding"/>
    <property type="match status" value="2"/>
</dbReference>
<organism evidence="13 14">
    <name type="scientific">Ligilactobacillus ubinensis</name>
    <dbReference type="NCBI Taxonomy" id="2876789"/>
    <lineage>
        <taxon>Bacteria</taxon>
        <taxon>Bacillati</taxon>
        <taxon>Bacillota</taxon>
        <taxon>Bacilli</taxon>
        <taxon>Lactobacillales</taxon>
        <taxon>Lactobacillaceae</taxon>
        <taxon>Ligilactobacillus</taxon>
    </lineage>
</organism>
<dbReference type="EC" id="2.5.1.9" evidence="5 10"/>
<dbReference type="GO" id="GO:0009231">
    <property type="term" value="P:riboflavin biosynthetic process"/>
    <property type="evidence" value="ECO:0007669"/>
    <property type="project" value="UniProtKB-KW"/>
</dbReference>
<evidence type="ECO:0000256" key="7">
    <source>
        <dbReference type="ARBA" id="ARBA00022619"/>
    </source>
</evidence>
<dbReference type="InterPro" id="IPR026017">
    <property type="entry name" value="Lumazine-bd_dom"/>
</dbReference>
<proteinExistence type="predicted"/>
<feature type="domain" description="Lumazine-binding" evidence="12">
    <location>
        <begin position="1"/>
        <end position="97"/>
    </location>
</feature>
<dbReference type="PROSITE" id="PS51177">
    <property type="entry name" value="LUMAZINE_BIND"/>
    <property type="match status" value="2"/>
</dbReference>
<dbReference type="EMBL" id="JAIULA010000006">
    <property type="protein sequence ID" value="MCP0886608.1"/>
    <property type="molecule type" value="Genomic_DNA"/>
</dbReference>
<protein>
    <recommendedName>
        <fullName evidence="6 10">Riboflavin synthase</fullName>
        <ecNumber evidence="5 10">2.5.1.9</ecNumber>
    </recommendedName>
</protein>
<evidence type="ECO:0000256" key="4">
    <source>
        <dbReference type="ARBA" id="ARBA00011233"/>
    </source>
</evidence>
<dbReference type="NCBIfam" id="NF009566">
    <property type="entry name" value="PRK13020.1"/>
    <property type="match status" value="1"/>
</dbReference>
<comment type="pathway">
    <text evidence="3">Cofactor biosynthesis; riboflavin biosynthesis; riboflavin from 2-hydroxy-3-oxobutyl phosphate and 5-amino-6-(D-ribitylamino)uracil: step 2/2.</text>
</comment>
<feature type="repeat" description="Lumazine-binding" evidence="11">
    <location>
        <begin position="98"/>
        <end position="194"/>
    </location>
</feature>
<dbReference type="PANTHER" id="PTHR21098">
    <property type="entry name" value="RIBOFLAVIN SYNTHASE ALPHA CHAIN"/>
    <property type="match status" value="1"/>
</dbReference>
<evidence type="ECO:0000259" key="12">
    <source>
        <dbReference type="PROSITE" id="PS51177"/>
    </source>
</evidence>
<dbReference type="InterPro" id="IPR001783">
    <property type="entry name" value="Lumazine-bd"/>
</dbReference>
<comment type="caution">
    <text evidence="13">The sequence shown here is derived from an EMBL/GenBank/DDBJ whole genome shotgun (WGS) entry which is preliminary data.</text>
</comment>
<comment type="catalytic activity">
    <reaction evidence="1">
        <text>2 6,7-dimethyl-8-(1-D-ribityl)lumazine + H(+) = 5-amino-6-(D-ribitylamino)uracil + riboflavin</text>
        <dbReference type="Rhea" id="RHEA:20772"/>
        <dbReference type="ChEBI" id="CHEBI:15378"/>
        <dbReference type="ChEBI" id="CHEBI:15934"/>
        <dbReference type="ChEBI" id="CHEBI:57986"/>
        <dbReference type="ChEBI" id="CHEBI:58201"/>
        <dbReference type="EC" id="2.5.1.9"/>
    </reaction>
</comment>
<dbReference type="FunFam" id="2.40.30.20:FF:000004">
    <property type="entry name" value="Riboflavin synthase, alpha subunit"/>
    <property type="match status" value="1"/>
</dbReference>
<dbReference type="GO" id="GO:0004746">
    <property type="term" value="F:riboflavin synthase activity"/>
    <property type="evidence" value="ECO:0007669"/>
    <property type="project" value="UniProtKB-UniRule"/>
</dbReference>
<dbReference type="Gene3D" id="2.40.30.20">
    <property type="match status" value="2"/>
</dbReference>
<comment type="subunit">
    <text evidence="4">Homotrimer.</text>
</comment>
<keyword evidence="8 13" id="KW-0808">Transferase</keyword>
<evidence type="ECO:0000256" key="10">
    <source>
        <dbReference type="NCBIfam" id="TIGR00187"/>
    </source>
</evidence>
<evidence type="ECO:0000256" key="3">
    <source>
        <dbReference type="ARBA" id="ARBA00004887"/>
    </source>
</evidence>
<feature type="repeat" description="Lumazine-binding" evidence="11">
    <location>
        <begin position="1"/>
        <end position="97"/>
    </location>
</feature>
<dbReference type="AlphaFoldDB" id="A0A9X2FLL3"/>
<dbReference type="SUPFAM" id="SSF63380">
    <property type="entry name" value="Riboflavin synthase domain-like"/>
    <property type="match status" value="2"/>
</dbReference>
<dbReference type="PIRSF" id="PIRSF000498">
    <property type="entry name" value="Riboflavin_syn_A"/>
    <property type="match status" value="1"/>
</dbReference>